<dbReference type="PANTHER" id="PTHR42747">
    <property type="entry name" value="NITRONATE MONOOXYGENASE-RELATED"/>
    <property type="match status" value="1"/>
</dbReference>
<evidence type="ECO:0000256" key="10">
    <source>
        <dbReference type="SAM" id="MobiDB-lite"/>
    </source>
</evidence>
<dbReference type="GO" id="GO:0009636">
    <property type="term" value="P:response to toxic substance"/>
    <property type="evidence" value="ECO:0007669"/>
    <property type="project" value="UniProtKB-KW"/>
</dbReference>
<dbReference type="CDD" id="cd04730">
    <property type="entry name" value="NPD_like"/>
    <property type="match status" value="1"/>
</dbReference>
<dbReference type="GO" id="GO:0018580">
    <property type="term" value="F:nitronate monooxygenase activity"/>
    <property type="evidence" value="ECO:0007669"/>
    <property type="project" value="InterPro"/>
</dbReference>
<dbReference type="Pfam" id="PF03060">
    <property type="entry name" value="NMO"/>
    <property type="match status" value="1"/>
</dbReference>
<dbReference type="EMBL" id="JAKFHA010000003">
    <property type="protein sequence ID" value="MCF2527083.1"/>
    <property type="molecule type" value="Genomic_DNA"/>
</dbReference>
<keyword evidence="4" id="KW-0285">Flavoprotein</keyword>
<comment type="cofactor">
    <cofactor evidence="1">
        <name>FMN</name>
        <dbReference type="ChEBI" id="CHEBI:58210"/>
    </cofactor>
</comment>
<organism evidence="11 12">
    <name type="scientific">Yinghuangia soli</name>
    <dbReference type="NCBI Taxonomy" id="2908204"/>
    <lineage>
        <taxon>Bacteria</taxon>
        <taxon>Bacillati</taxon>
        <taxon>Actinomycetota</taxon>
        <taxon>Actinomycetes</taxon>
        <taxon>Kitasatosporales</taxon>
        <taxon>Streptomycetaceae</taxon>
        <taxon>Yinghuangia</taxon>
    </lineage>
</organism>
<keyword evidence="12" id="KW-1185">Reference proteome</keyword>
<protein>
    <recommendedName>
        <fullName evidence="8">Propionate 3-nitronate monooxygenase</fullName>
    </recommendedName>
</protein>
<gene>
    <name evidence="11" type="ORF">LZ495_07615</name>
</gene>
<dbReference type="SUPFAM" id="SSF51412">
    <property type="entry name" value="Inosine monophosphate dehydrogenase (IMPDH)"/>
    <property type="match status" value="1"/>
</dbReference>
<comment type="caution">
    <text evidence="11">The sequence shown here is derived from an EMBL/GenBank/DDBJ whole genome shotgun (WGS) entry which is preliminary data.</text>
</comment>
<reference evidence="11" key="1">
    <citation type="submission" date="2022-01" db="EMBL/GenBank/DDBJ databases">
        <title>Genome-Based Taxonomic Classification of the Phylum Actinobacteria.</title>
        <authorList>
            <person name="Gao Y."/>
        </authorList>
    </citation>
    <scope>NUCLEOTIDE SEQUENCE</scope>
    <source>
        <strain evidence="11">KLBMP 8922</strain>
    </source>
</reference>
<name>A0AA41TXQ6_9ACTN</name>
<evidence type="ECO:0000256" key="5">
    <source>
        <dbReference type="ARBA" id="ARBA00022643"/>
    </source>
</evidence>
<keyword evidence="7 11" id="KW-0503">Monooxygenase</keyword>
<comment type="catalytic activity">
    <reaction evidence="9">
        <text>3 propionate 3-nitronate + 3 O2 + H2O = 3 3-oxopropanoate + 2 nitrate + nitrite + H2O2 + 3 H(+)</text>
        <dbReference type="Rhea" id="RHEA:57332"/>
        <dbReference type="ChEBI" id="CHEBI:15377"/>
        <dbReference type="ChEBI" id="CHEBI:15378"/>
        <dbReference type="ChEBI" id="CHEBI:15379"/>
        <dbReference type="ChEBI" id="CHEBI:16240"/>
        <dbReference type="ChEBI" id="CHEBI:16301"/>
        <dbReference type="ChEBI" id="CHEBI:17632"/>
        <dbReference type="ChEBI" id="CHEBI:33190"/>
        <dbReference type="ChEBI" id="CHEBI:136067"/>
    </reaction>
</comment>
<evidence type="ECO:0000256" key="3">
    <source>
        <dbReference type="ARBA" id="ARBA00022575"/>
    </source>
</evidence>
<feature type="compositionally biased region" description="Basic and acidic residues" evidence="10">
    <location>
        <begin position="1"/>
        <end position="11"/>
    </location>
</feature>
<dbReference type="Proteomes" id="UP001165378">
    <property type="component" value="Unassembled WGS sequence"/>
</dbReference>
<dbReference type="InterPro" id="IPR004136">
    <property type="entry name" value="NMO"/>
</dbReference>
<evidence type="ECO:0000256" key="8">
    <source>
        <dbReference type="ARBA" id="ARBA00031155"/>
    </source>
</evidence>
<sequence length="365" mass="37590">MPQRPPVDRRAAAAGAGGFRGFGPPGPVGAHAAGVRAVLTRTRGLGSFGAHHLHPGAIKTLVHDLKAATTQPFAVNLWIPLAGEPRTMPARPALRTAVDRIRPFYEELGLDADALTADIDLPDYDDQIAALLEARPPVVSFVMGIPSHDVLAEARRLGITTLGTATTVAEAVALADAGLDAVVASGSDAGGHRGAFLRPVGESLVGTFALIPQVADAIAIPVIAAGGIADGRGIAAALTLGADGVQIGTGFLGTDESAASPVHRAALHSDAARTTVLTRLFSGRTARGIPNRLTRELAHAEQEVPAYPVQNALMQPLRRAATLQGTPDLTSLWSGQAAPLTRPGPARAYLESLIIQAAELLAPAR</sequence>
<comment type="similarity">
    <text evidence="2">Belongs to the nitronate monooxygenase family. NMO class I subfamily.</text>
</comment>
<accession>A0AA41TXQ6</accession>
<evidence type="ECO:0000256" key="1">
    <source>
        <dbReference type="ARBA" id="ARBA00001917"/>
    </source>
</evidence>
<dbReference type="PANTHER" id="PTHR42747:SF3">
    <property type="entry name" value="NITRONATE MONOOXYGENASE-RELATED"/>
    <property type="match status" value="1"/>
</dbReference>
<keyword evidence="3" id="KW-0216">Detoxification</keyword>
<dbReference type="RefSeq" id="WP_235051232.1">
    <property type="nucleotide sequence ID" value="NZ_JAKFHA010000003.1"/>
</dbReference>
<dbReference type="Gene3D" id="3.20.20.70">
    <property type="entry name" value="Aldolase class I"/>
    <property type="match status" value="1"/>
</dbReference>
<evidence type="ECO:0000256" key="9">
    <source>
        <dbReference type="ARBA" id="ARBA00049401"/>
    </source>
</evidence>
<evidence type="ECO:0000256" key="7">
    <source>
        <dbReference type="ARBA" id="ARBA00023033"/>
    </source>
</evidence>
<keyword evidence="6" id="KW-0560">Oxidoreductase</keyword>
<evidence type="ECO:0000256" key="6">
    <source>
        <dbReference type="ARBA" id="ARBA00023002"/>
    </source>
</evidence>
<evidence type="ECO:0000313" key="12">
    <source>
        <dbReference type="Proteomes" id="UP001165378"/>
    </source>
</evidence>
<keyword evidence="5" id="KW-0288">FMN</keyword>
<evidence type="ECO:0000313" key="11">
    <source>
        <dbReference type="EMBL" id="MCF2527083.1"/>
    </source>
</evidence>
<evidence type="ECO:0000256" key="4">
    <source>
        <dbReference type="ARBA" id="ARBA00022630"/>
    </source>
</evidence>
<evidence type="ECO:0000256" key="2">
    <source>
        <dbReference type="ARBA" id="ARBA00009881"/>
    </source>
</evidence>
<proteinExistence type="inferred from homology"/>
<dbReference type="AlphaFoldDB" id="A0AA41TXQ6"/>
<feature type="region of interest" description="Disordered" evidence="10">
    <location>
        <begin position="1"/>
        <end position="20"/>
    </location>
</feature>
<dbReference type="InterPro" id="IPR013785">
    <property type="entry name" value="Aldolase_TIM"/>
</dbReference>